<dbReference type="EMBL" id="CP151262">
    <property type="protein sequence ID" value="WZH45200.1"/>
    <property type="molecule type" value="Genomic_DNA"/>
</dbReference>
<evidence type="ECO:0000313" key="3">
    <source>
        <dbReference type="Proteomes" id="UP001489902"/>
    </source>
</evidence>
<proteinExistence type="predicted"/>
<gene>
    <name evidence="2" type="ORF">QYS62_006242</name>
</gene>
<reference evidence="2 3" key="1">
    <citation type="submission" date="2024-04" db="EMBL/GenBank/DDBJ databases">
        <title>Complete genome sequence of Fusarium acuminatum.</title>
        <authorList>
            <person name="Lan B."/>
        </authorList>
    </citation>
    <scope>NUCLEOTIDE SEQUENCE [LARGE SCALE GENOMIC DNA]</scope>
    <source>
        <strain evidence="2">1A</strain>
    </source>
</reference>
<organism evidence="2 3">
    <name type="scientific">Fusarium acuminatum</name>
    <dbReference type="NCBI Taxonomy" id="5515"/>
    <lineage>
        <taxon>Eukaryota</taxon>
        <taxon>Fungi</taxon>
        <taxon>Dikarya</taxon>
        <taxon>Ascomycota</taxon>
        <taxon>Pezizomycotina</taxon>
        <taxon>Sordariomycetes</taxon>
        <taxon>Hypocreomycetidae</taxon>
        <taxon>Hypocreales</taxon>
        <taxon>Nectriaceae</taxon>
        <taxon>Fusarium</taxon>
        <taxon>Fusarium tricinctum species complex</taxon>
    </lineage>
</organism>
<name>A0ABZ2WXM3_9HYPO</name>
<feature type="compositionally biased region" description="Basic and acidic residues" evidence="1">
    <location>
        <begin position="17"/>
        <end position="40"/>
    </location>
</feature>
<dbReference type="Proteomes" id="UP001489902">
    <property type="component" value="Chromosome 3"/>
</dbReference>
<accession>A0ABZ2WXM3</accession>
<feature type="compositionally biased region" description="Basic and acidic residues" evidence="1">
    <location>
        <begin position="67"/>
        <end position="76"/>
    </location>
</feature>
<evidence type="ECO:0000313" key="2">
    <source>
        <dbReference type="EMBL" id="WZH45200.1"/>
    </source>
</evidence>
<protein>
    <submittedName>
        <fullName evidence="2">Uncharacterized protein</fullName>
    </submittedName>
</protein>
<sequence>MTSYRLSHLPTSVPPSPERRSAHSHSPDPTHQLTSDEGRRSARTRHKEHQDNRNDDSVYSPWGDVPHVSERVRCGDTRPQSQVPRSQSTPQLLLQMLSSHENQPLQSETELEYEFYQMSPGMQFQASSENTVGPFHDYDGFEWPKTDEAGLAHTGSWCHLASMDFVQERWKFPGTDQDILADDWRPMTPRDTRLSTPDLPPLSTDFEFCPCHYSDETEQERINEDFYFVSRSKMDMQSRFDVHWVKNPIVLDKWLMNTAINALAHIAQTRSTSH</sequence>
<evidence type="ECO:0000256" key="1">
    <source>
        <dbReference type="SAM" id="MobiDB-lite"/>
    </source>
</evidence>
<keyword evidence="3" id="KW-1185">Reference proteome</keyword>
<feature type="compositionally biased region" description="Polar residues" evidence="1">
    <location>
        <begin position="78"/>
        <end position="88"/>
    </location>
</feature>
<feature type="region of interest" description="Disordered" evidence="1">
    <location>
        <begin position="1"/>
        <end position="88"/>
    </location>
</feature>